<evidence type="ECO:0008006" key="3">
    <source>
        <dbReference type="Google" id="ProtNLM"/>
    </source>
</evidence>
<keyword evidence="2" id="KW-1185">Reference proteome</keyword>
<dbReference type="EMBL" id="BMNC01000011">
    <property type="protein sequence ID" value="GGN13595.1"/>
    <property type="molecule type" value="Genomic_DNA"/>
</dbReference>
<organism evidence="1 2">
    <name type="scientific">Lentzea pudingi</name>
    <dbReference type="NCBI Taxonomy" id="1789439"/>
    <lineage>
        <taxon>Bacteria</taxon>
        <taxon>Bacillati</taxon>
        <taxon>Actinomycetota</taxon>
        <taxon>Actinomycetes</taxon>
        <taxon>Pseudonocardiales</taxon>
        <taxon>Pseudonocardiaceae</taxon>
        <taxon>Lentzea</taxon>
    </lineage>
</organism>
<comment type="caution">
    <text evidence="1">The sequence shown here is derived from an EMBL/GenBank/DDBJ whole genome shotgun (WGS) entry which is preliminary data.</text>
</comment>
<accession>A0ABQ2IKK0</accession>
<evidence type="ECO:0000313" key="1">
    <source>
        <dbReference type="EMBL" id="GGN13595.1"/>
    </source>
</evidence>
<dbReference type="PANTHER" id="PTHR33498:SF1">
    <property type="entry name" value="TRANSPOSASE FOR INSERTION SEQUENCE ELEMENT IS1557"/>
    <property type="match status" value="1"/>
</dbReference>
<name>A0ABQ2IKK0_9PSEU</name>
<sequence length="144" mass="16187">MLRHIALALGGRAGARLAAHLATHVNRMTLLRLVRELPNPRTSAPKVLGVDDFALRRGHVYGTVLVDIESGRPIDVLGDRTAETSLEVRRLAQGGAPKRWLRRRWCGQRGSREGPRQDGWRRVSKRVVWHASSTLPVVVRPRAW</sequence>
<reference evidence="2" key="1">
    <citation type="journal article" date="2019" name="Int. J. Syst. Evol. Microbiol.">
        <title>The Global Catalogue of Microorganisms (GCM) 10K type strain sequencing project: providing services to taxonomists for standard genome sequencing and annotation.</title>
        <authorList>
            <consortium name="The Broad Institute Genomics Platform"/>
            <consortium name="The Broad Institute Genome Sequencing Center for Infectious Disease"/>
            <person name="Wu L."/>
            <person name="Ma J."/>
        </authorList>
    </citation>
    <scope>NUCLEOTIDE SEQUENCE [LARGE SCALE GENOMIC DNA]</scope>
    <source>
        <strain evidence="2">CGMCC 4.7319</strain>
    </source>
</reference>
<protein>
    <recommendedName>
        <fullName evidence="3">Transposase</fullName>
    </recommendedName>
</protein>
<dbReference type="PANTHER" id="PTHR33498">
    <property type="entry name" value="TRANSPOSASE FOR INSERTION SEQUENCE ELEMENT IS1557"/>
    <property type="match status" value="1"/>
</dbReference>
<evidence type="ECO:0000313" key="2">
    <source>
        <dbReference type="Proteomes" id="UP000597656"/>
    </source>
</evidence>
<gene>
    <name evidence="1" type="ORF">GCM10011609_62690</name>
</gene>
<dbReference type="Proteomes" id="UP000597656">
    <property type="component" value="Unassembled WGS sequence"/>
</dbReference>
<dbReference type="InterPro" id="IPR047951">
    <property type="entry name" value="Transpos_ISL3"/>
</dbReference>
<proteinExistence type="predicted"/>